<dbReference type="PANTHER" id="PTHR24104:SF25">
    <property type="entry name" value="PROTEIN LIN-41"/>
    <property type="match status" value="1"/>
</dbReference>
<organism evidence="3">
    <name type="scientific">Thermohahella caldifontis</name>
    <dbReference type="NCBI Taxonomy" id="3142973"/>
    <lineage>
        <taxon>Bacteria</taxon>
        <taxon>Pseudomonadati</taxon>
        <taxon>Pseudomonadota</taxon>
        <taxon>Gammaproteobacteria</taxon>
        <taxon>Oceanospirillales</taxon>
        <taxon>Hahellaceae</taxon>
        <taxon>Thermohahella</taxon>
    </lineage>
</organism>
<gene>
    <name evidence="3" type="ORF">AAIA72_09755</name>
</gene>
<proteinExistence type="predicted"/>
<sequence>MGNVPGDCPETPCQWDLHPQVTLNAPVGCCVDREGRIWLADTGNNRILILDRRLKVIRSVFGHAGQDAEQFNLPFRLAAHPHRRLIAVSDMANRRVRILAYDRSGHLGDQVVIQHDLCAPNGVVWIGNVLAVADEFYADAQGRGRVALFDDRGNWLRDLTAISGMHSPGLLWPQGVATDAGGRLYIANTGFGTVVRCDLSGQGVAFASTGNAELGGMELARDVCVQGNRLLVPGAAPESIGVFDLDGRSLGQLDGFFVPVNVAADPKVPDRIWVTDPVLGQIQAIQILGPVPLARVVVQAGPPRRVPGQLHYATSAVQPRRALAPPRGPWFWQLWYYGFQWQLTLAETAFNLFWGRRTNETEPVWALSAAEPRVEVADLASSGTPRGQAVPDSPYLPPGSLGMALFYPAGSVPQLEPGFPLLLVSNYLLGQVLVLQHAPGADDWVFRSAFGGSLAGEARMRRPQGLCCHRGERVWVADSGRHQILCWQVDALGGFEPVKQVGTLGDGPGAFHGPSDISVGPDGRLYVADQFNHRVQILDERGRHLRTIGRPGYGSGGDVMLLPAGIHCLKDAFVVNDLVNRKLKRYSLDGEFMDVIGELGGRPEEDQFWMPYLLSGDQAHALVPDCALNRVVQYRPGPARAVGTRTGAVVVLPVLEAARRQSLDQALKTEQAEVPAWDLERYAGRAVRELNDALAGLGRCAMPHWR</sequence>
<dbReference type="InterPro" id="IPR001258">
    <property type="entry name" value="NHL_repeat"/>
</dbReference>
<dbReference type="InterPro" id="IPR050952">
    <property type="entry name" value="TRIM-NHL_E3_ligases"/>
</dbReference>
<dbReference type="AlphaFoldDB" id="A0AB39USZ0"/>
<dbReference type="PANTHER" id="PTHR24104">
    <property type="entry name" value="E3 UBIQUITIN-PROTEIN LIGASE NHLRC1-RELATED"/>
    <property type="match status" value="1"/>
</dbReference>
<evidence type="ECO:0000313" key="3">
    <source>
        <dbReference type="EMBL" id="XDT71091.1"/>
    </source>
</evidence>
<feature type="repeat" description="NHL" evidence="2">
    <location>
        <begin position="23"/>
        <end position="53"/>
    </location>
</feature>
<dbReference type="RefSeq" id="WP_369600130.1">
    <property type="nucleotide sequence ID" value="NZ_CP154858.1"/>
</dbReference>
<dbReference type="InterPro" id="IPR011042">
    <property type="entry name" value="6-blade_b-propeller_TolB-like"/>
</dbReference>
<evidence type="ECO:0000256" key="2">
    <source>
        <dbReference type="PROSITE-ProRule" id="PRU00504"/>
    </source>
</evidence>
<dbReference type="GO" id="GO:0061630">
    <property type="term" value="F:ubiquitin protein ligase activity"/>
    <property type="evidence" value="ECO:0007669"/>
    <property type="project" value="TreeGrafter"/>
</dbReference>
<dbReference type="SUPFAM" id="SSF101898">
    <property type="entry name" value="NHL repeat"/>
    <property type="match status" value="2"/>
</dbReference>
<name>A0AB39USZ0_9GAMM</name>
<dbReference type="GO" id="GO:0043161">
    <property type="term" value="P:proteasome-mediated ubiquitin-dependent protein catabolic process"/>
    <property type="evidence" value="ECO:0007669"/>
    <property type="project" value="TreeGrafter"/>
</dbReference>
<dbReference type="KEGG" id="tcd:AAIA72_09755"/>
<dbReference type="EMBL" id="CP154858">
    <property type="protein sequence ID" value="XDT71091.1"/>
    <property type="molecule type" value="Genomic_DNA"/>
</dbReference>
<dbReference type="PROSITE" id="PS51125">
    <property type="entry name" value="NHL"/>
    <property type="match status" value="2"/>
</dbReference>
<evidence type="ECO:0000256" key="1">
    <source>
        <dbReference type="ARBA" id="ARBA00022737"/>
    </source>
</evidence>
<protein>
    <submittedName>
        <fullName evidence="3">NHL repeat-containing protein</fullName>
    </submittedName>
</protein>
<dbReference type="GO" id="GO:0008270">
    <property type="term" value="F:zinc ion binding"/>
    <property type="evidence" value="ECO:0007669"/>
    <property type="project" value="UniProtKB-KW"/>
</dbReference>
<feature type="repeat" description="NHL" evidence="2">
    <location>
        <begin position="498"/>
        <end position="541"/>
    </location>
</feature>
<dbReference type="GO" id="GO:0000209">
    <property type="term" value="P:protein polyubiquitination"/>
    <property type="evidence" value="ECO:0007669"/>
    <property type="project" value="TreeGrafter"/>
</dbReference>
<reference evidence="3" key="1">
    <citation type="submission" date="2024-05" db="EMBL/GenBank/DDBJ databases">
        <title>Genome sequencing of novel strain.</title>
        <authorList>
            <person name="Ganbat D."/>
            <person name="Ganbat S."/>
            <person name="Lee S.-J."/>
        </authorList>
    </citation>
    <scope>NUCLEOTIDE SEQUENCE</scope>
    <source>
        <strain evidence="3">SMD15-11</strain>
    </source>
</reference>
<dbReference type="CDD" id="cd05819">
    <property type="entry name" value="NHL"/>
    <property type="match status" value="2"/>
</dbReference>
<dbReference type="Gene3D" id="2.120.10.30">
    <property type="entry name" value="TolB, C-terminal domain"/>
    <property type="match status" value="3"/>
</dbReference>
<accession>A0AB39USZ0</accession>
<dbReference type="Pfam" id="PF01436">
    <property type="entry name" value="NHL"/>
    <property type="match status" value="2"/>
</dbReference>
<keyword evidence="1" id="KW-0677">Repeat</keyword>